<comment type="subcellular location">
    <subcellularLocation>
        <location evidence="1">Membrane</location>
        <topology evidence="1">Single-pass membrane protein</topology>
    </subcellularLocation>
</comment>
<evidence type="ECO:0000256" key="4">
    <source>
        <dbReference type="ARBA" id="ARBA00022989"/>
    </source>
</evidence>
<reference evidence="9 10" key="2">
    <citation type="submission" date="2017-04" db="EMBL/GenBank/DDBJ databases">
        <title>CpG methylation of centromeres and impact of large insertions on vertebrate speciation.</title>
        <authorList>
            <person name="Ichikawa K."/>
            <person name="Yoshimura J."/>
            <person name="Morishita S."/>
        </authorList>
    </citation>
    <scope>NUCLEOTIDE SEQUENCE</scope>
    <source>
        <strain evidence="9 10">HSOK</strain>
    </source>
</reference>
<evidence type="ECO:0000256" key="2">
    <source>
        <dbReference type="ARBA" id="ARBA00009037"/>
    </source>
</evidence>
<protein>
    <recommendedName>
        <fullName evidence="11">ATPase H+ transporting accessory protein 1 like</fullName>
    </recommendedName>
</protein>
<keyword evidence="5 6" id="KW-0472">Membrane</keyword>
<dbReference type="Proteomes" id="UP000265200">
    <property type="component" value="Chromosome 5"/>
</dbReference>
<dbReference type="Pfam" id="PF05827">
    <property type="entry name" value="VAS1_LD"/>
    <property type="match status" value="1"/>
</dbReference>
<reference evidence="9" key="4">
    <citation type="submission" date="2025-09" db="UniProtKB">
        <authorList>
            <consortium name="Ensembl"/>
        </authorList>
    </citation>
    <scope>IDENTIFICATION</scope>
    <source>
        <strain evidence="9">HSOK</strain>
    </source>
</reference>
<organism evidence="9 10">
    <name type="scientific">Oryzias latipes</name>
    <name type="common">Japanese rice fish</name>
    <name type="synonym">Japanese killifish</name>
    <dbReference type="NCBI Taxonomy" id="8090"/>
    <lineage>
        <taxon>Eukaryota</taxon>
        <taxon>Metazoa</taxon>
        <taxon>Chordata</taxon>
        <taxon>Craniata</taxon>
        <taxon>Vertebrata</taxon>
        <taxon>Euteleostomi</taxon>
        <taxon>Actinopterygii</taxon>
        <taxon>Neopterygii</taxon>
        <taxon>Teleostei</taxon>
        <taxon>Neoteleostei</taxon>
        <taxon>Acanthomorphata</taxon>
        <taxon>Ovalentaria</taxon>
        <taxon>Atherinomorphae</taxon>
        <taxon>Beloniformes</taxon>
        <taxon>Adrianichthyidae</taxon>
        <taxon>Oryziinae</taxon>
        <taxon>Oryzias</taxon>
    </lineage>
</organism>
<sequence>CVLFQARKLSLRYEKHKQLDLTERAFSSQKPVDVSRSVLQLSNTFYESSGQWWFSVDSVLLIYNSSEEALFNASDVYAPASSSYRCPHVSSLQRYSGLLLPSTDHARRWSITFIDFQIQAFNVSSGRFSPASDCTTILTPAILMGLISSLILLLVLAYALHMVIHLKHIEHDDNHKADMYFPQSTEQLEHCCDENTTEKNGRGVSCYMLSERDCSSGDDTFTRSGV</sequence>
<dbReference type="GO" id="GO:0016020">
    <property type="term" value="C:membrane"/>
    <property type="evidence" value="ECO:0007669"/>
    <property type="project" value="UniProtKB-SubCell"/>
</dbReference>
<evidence type="ECO:0000256" key="5">
    <source>
        <dbReference type="ARBA" id="ARBA00023136"/>
    </source>
</evidence>
<dbReference type="InterPro" id="IPR046755">
    <property type="entry name" value="VAS1_LD"/>
</dbReference>
<evidence type="ECO:0008006" key="11">
    <source>
        <dbReference type="Google" id="ProtNLM"/>
    </source>
</evidence>
<dbReference type="PANTHER" id="PTHR12471">
    <property type="entry name" value="VACUOLAR ATP SYNTHASE SUBUNIT S1"/>
    <property type="match status" value="1"/>
</dbReference>
<reference evidence="9" key="3">
    <citation type="submission" date="2025-08" db="UniProtKB">
        <authorList>
            <consortium name="Ensembl"/>
        </authorList>
    </citation>
    <scope>IDENTIFICATION</scope>
    <source>
        <strain evidence="9">HSOK</strain>
    </source>
</reference>
<dbReference type="AlphaFoldDB" id="A0A3P9H701"/>
<keyword evidence="3 6" id="KW-0812">Transmembrane</keyword>
<comment type="similarity">
    <text evidence="2">Belongs to the vacuolar ATPase subunit S1 family.</text>
</comment>
<reference key="1">
    <citation type="journal article" date="2007" name="Nature">
        <title>The medaka draft genome and insights into vertebrate genome evolution.</title>
        <authorList>
            <person name="Kasahara M."/>
            <person name="Naruse K."/>
            <person name="Sasaki S."/>
            <person name="Nakatani Y."/>
            <person name="Qu W."/>
            <person name="Ahsan B."/>
            <person name="Yamada T."/>
            <person name="Nagayasu Y."/>
            <person name="Doi K."/>
            <person name="Kasai Y."/>
            <person name="Jindo T."/>
            <person name="Kobayashi D."/>
            <person name="Shimada A."/>
            <person name="Toyoda A."/>
            <person name="Kuroki Y."/>
            <person name="Fujiyama A."/>
            <person name="Sasaki T."/>
            <person name="Shimizu A."/>
            <person name="Asakawa S."/>
            <person name="Shimizu N."/>
            <person name="Hashimoto S."/>
            <person name="Yang J."/>
            <person name="Lee Y."/>
            <person name="Matsushima K."/>
            <person name="Sugano S."/>
            <person name="Sakaizumi M."/>
            <person name="Narita T."/>
            <person name="Ohishi K."/>
            <person name="Haga S."/>
            <person name="Ohta F."/>
            <person name="Nomoto H."/>
            <person name="Nogata K."/>
            <person name="Morishita T."/>
            <person name="Endo T."/>
            <person name="Shin-I T."/>
            <person name="Takeda H."/>
            <person name="Morishita S."/>
            <person name="Kohara Y."/>
        </authorList>
    </citation>
    <scope>NUCLEOTIDE SEQUENCE [LARGE SCALE GENOMIC DNA]</scope>
    <source>
        <strain>Hd-rR</strain>
    </source>
</reference>
<dbReference type="Ensembl" id="ENSORLT00015009401.1">
    <property type="protein sequence ID" value="ENSORLP00015003373.1"/>
    <property type="gene ID" value="ENSORLG00015004105.1"/>
</dbReference>
<evidence type="ECO:0000256" key="1">
    <source>
        <dbReference type="ARBA" id="ARBA00004167"/>
    </source>
</evidence>
<evidence type="ECO:0000256" key="3">
    <source>
        <dbReference type="ARBA" id="ARBA00022692"/>
    </source>
</evidence>
<evidence type="ECO:0000259" key="8">
    <source>
        <dbReference type="Pfam" id="PF20520"/>
    </source>
</evidence>
<evidence type="ECO:0000313" key="9">
    <source>
        <dbReference type="Ensembl" id="ENSORLP00015003373.1"/>
    </source>
</evidence>
<proteinExistence type="inferred from homology"/>
<dbReference type="Pfam" id="PF20520">
    <property type="entry name" value="Ac45-VOA1_TM"/>
    <property type="match status" value="1"/>
</dbReference>
<dbReference type="PANTHER" id="PTHR12471:SF3">
    <property type="entry name" value="ATPASE, H+ TRANSPORTING, LYSOSOMAL ACCESSORY PROTEIN 1-LIKE"/>
    <property type="match status" value="1"/>
</dbReference>
<accession>A0A3P9H701</accession>
<feature type="domain" description="V-type proton ATPase subunit S1/VOA1 transmembrane" evidence="8">
    <location>
        <begin position="137"/>
        <end position="171"/>
    </location>
</feature>
<evidence type="ECO:0000256" key="6">
    <source>
        <dbReference type="SAM" id="Phobius"/>
    </source>
</evidence>
<feature type="transmembrane region" description="Helical" evidence="6">
    <location>
        <begin position="137"/>
        <end position="160"/>
    </location>
</feature>
<name>A0A3P9H701_ORYLA</name>
<dbReference type="InterPro" id="IPR046756">
    <property type="entry name" value="VAS1/VOA1_TM"/>
</dbReference>
<dbReference type="InterPro" id="IPR008388">
    <property type="entry name" value="Ac45_acc_su"/>
</dbReference>
<evidence type="ECO:0000259" key="7">
    <source>
        <dbReference type="Pfam" id="PF05827"/>
    </source>
</evidence>
<evidence type="ECO:0000313" key="10">
    <source>
        <dbReference type="Proteomes" id="UP000265200"/>
    </source>
</evidence>
<keyword evidence="4 6" id="KW-1133">Transmembrane helix</keyword>
<dbReference type="Gene3D" id="2.40.160.110">
    <property type="match status" value="1"/>
</dbReference>
<feature type="domain" description="V-type proton ATPase subunit S1 luminal" evidence="7">
    <location>
        <begin position="5"/>
        <end position="121"/>
    </location>
</feature>